<dbReference type="EMBL" id="BPLR01013632">
    <property type="protein sequence ID" value="GIY62550.1"/>
    <property type="molecule type" value="Genomic_DNA"/>
</dbReference>
<dbReference type="Proteomes" id="UP001054945">
    <property type="component" value="Unassembled WGS sequence"/>
</dbReference>
<evidence type="ECO:0008006" key="3">
    <source>
        <dbReference type="Google" id="ProtNLM"/>
    </source>
</evidence>
<reference evidence="1 2" key="1">
    <citation type="submission" date="2021-06" db="EMBL/GenBank/DDBJ databases">
        <title>Caerostris extrusa draft genome.</title>
        <authorList>
            <person name="Kono N."/>
            <person name="Arakawa K."/>
        </authorList>
    </citation>
    <scope>NUCLEOTIDE SEQUENCE [LARGE SCALE GENOMIC DNA]</scope>
</reference>
<dbReference type="AlphaFoldDB" id="A0AAV4UYX5"/>
<sequence length="108" mass="12305">MVGSKCQGGGDVPHAYLYKCHQCPKTRFDLESDLINHYKMHEEENEDPSQLYFRAANLYPPKTPGQVSSEGIMKKRCTKCDATFVDRNAFTRTYGNVVLLFPVKRSKA</sequence>
<accession>A0AAV4UYX5</accession>
<comment type="caution">
    <text evidence="1">The sequence shown here is derived from an EMBL/GenBank/DDBJ whole genome shotgun (WGS) entry which is preliminary data.</text>
</comment>
<name>A0AAV4UYX5_CAEEX</name>
<evidence type="ECO:0000313" key="2">
    <source>
        <dbReference type="Proteomes" id="UP001054945"/>
    </source>
</evidence>
<organism evidence="1 2">
    <name type="scientific">Caerostris extrusa</name>
    <name type="common">Bark spider</name>
    <name type="synonym">Caerostris bankana</name>
    <dbReference type="NCBI Taxonomy" id="172846"/>
    <lineage>
        <taxon>Eukaryota</taxon>
        <taxon>Metazoa</taxon>
        <taxon>Ecdysozoa</taxon>
        <taxon>Arthropoda</taxon>
        <taxon>Chelicerata</taxon>
        <taxon>Arachnida</taxon>
        <taxon>Araneae</taxon>
        <taxon>Araneomorphae</taxon>
        <taxon>Entelegynae</taxon>
        <taxon>Araneoidea</taxon>
        <taxon>Araneidae</taxon>
        <taxon>Caerostris</taxon>
    </lineage>
</organism>
<gene>
    <name evidence="1" type="ORF">CEXT_425361</name>
</gene>
<protein>
    <recommendedName>
        <fullName evidence="3">C2H2-type domain-containing protein</fullName>
    </recommendedName>
</protein>
<keyword evidence="2" id="KW-1185">Reference proteome</keyword>
<evidence type="ECO:0000313" key="1">
    <source>
        <dbReference type="EMBL" id="GIY62550.1"/>
    </source>
</evidence>
<proteinExistence type="predicted"/>